<dbReference type="GO" id="GO:0005737">
    <property type="term" value="C:cytoplasm"/>
    <property type="evidence" value="ECO:0007669"/>
    <property type="project" value="TreeGrafter"/>
</dbReference>
<dbReference type="InterPro" id="IPR036291">
    <property type="entry name" value="NAD(P)-bd_dom_sf"/>
</dbReference>
<dbReference type="PANTHER" id="PTHR48079:SF6">
    <property type="entry name" value="NAD(P)-BINDING DOMAIN-CONTAINING PROTEIN-RELATED"/>
    <property type="match status" value="1"/>
</dbReference>
<dbReference type="AlphaFoldDB" id="A0A841D9J9"/>
<protein>
    <submittedName>
        <fullName evidence="2">Nucleoside-diphosphate-sugar epimerase</fullName>
    </submittedName>
</protein>
<evidence type="ECO:0000313" key="2">
    <source>
        <dbReference type="EMBL" id="MBB5965297.1"/>
    </source>
</evidence>
<dbReference type="PANTHER" id="PTHR48079">
    <property type="entry name" value="PROTEIN YEEZ"/>
    <property type="match status" value="1"/>
</dbReference>
<evidence type="ECO:0000313" key="3">
    <source>
        <dbReference type="Proteomes" id="UP000562352"/>
    </source>
</evidence>
<dbReference type="Gene3D" id="3.40.50.720">
    <property type="entry name" value="NAD(P)-binding Rossmann-like Domain"/>
    <property type="match status" value="1"/>
</dbReference>
<evidence type="ECO:0000259" key="1">
    <source>
        <dbReference type="Pfam" id="PF01370"/>
    </source>
</evidence>
<dbReference type="InterPro" id="IPR001509">
    <property type="entry name" value="Epimerase_deHydtase"/>
</dbReference>
<reference evidence="2 3" key="1">
    <citation type="submission" date="2020-08" db="EMBL/GenBank/DDBJ databases">
        <title>Genomic Encyclopedia of Type Strains, Phase III (KMG-III): the genomes of soil and plant-associated and newly described type strains.</title>
        <authorList>
            <person name="Whitman W."/>
        </authorList>
    </citation>
    <scope>NUCLEOTIDE SEQUENCE [LARGE SCALE GENOMIC DNA]</scope>
    <source>
        <strain evidence="2 3">CECT 3303</strain>
    </source>
</reference>
<accession>A0A841D9J9</accession>
<sequence>MRVLVTGASGFVGSHTVAALLAAGHEPLLLVRDPDKARRVLAAVGVTGPVPLHPADIRDAAAVRAGLGECDAVVHAAAEIGVVGRADDLAGTNVTGLRNVLGQAAELGLDPIVHVSTVAVFVPPSGQVITTGSPLSSPRNAYGRSKVSGELYARELAGRGVPVVIVYPGGVVGPHQPSPDALMEGLRAGLGQGWPITSGGVGVVDVRDLAVVLTRTLEAGRGPRRFMLGGHFLTWAQLADVCDEVTGGRCRRFGVPGRLLLGAAAVLDLLKRVRPFAYPLTRDAAEMMTTMVRADDGPTLTELKVDLRPVRESVADAIRWLAAEGHLAPAKAGRLAGGAAP</sequence>
<proteinExistence type="predicted"/>
<dbReference type="Pfam" id="PF01370">
    <property type="entry name" value="Epimerase"/>
    <property type="match status" value="1"/>
</dbReference>
<dbReference type="GO" id="GO:0004029">
    <property type="term" value="F:aldehyde dehydrogenase (NAD+) activity"/>
    <property type="evidence" value="ECO:0007669"/>
    <property type="project" value="TreeGrafter"/>
</dbReference>
<feature type="domain" description="NAD-dependent epimerase/dehydratase" evidence="1">
    <location>
        <begin position="3"/>
        <end position="229"/>
    </location>
</feature>
<name>A0A841D9J9_PLAVE</name>
<comment type="caution">
    <text evidence="2">The sequence shown here is derived from an EMBL/GenBank/DDBJ whole genome shotgun (WGS) entry which is preliminary data.</text>
</comment>
<dbReference type="Proteomes" id="UP000562352">
    <property type="component" value="Unassembled WGS sequence"/>
</dbReference>
<organism evidence="2 3">
    <name type="scientific">Planomonospora venezuelensis</name>
    <dbReference type="NCBI Taxonomy" id="1999"/>
    <lineage>
        <taxon>Bacteria</taxon>
        <taxon>Bacillati</taxon>
        <taxon>Actinomycetota</taxon>
        <taxon>Actinomycetes</taxon>
        <taxon>Streptosporangiales</taxon>
        <taxon>Streptosporangiaceae</taxon>
        <taxon>Planomonospora</taxon>
    </lineage>
</organism>
<dbReference type="InterPro" id="IPR051783">
    <property type="entry name" value="NAD(P)-dependent_oxidoreduct"/>
</dbReference>
<dbReference type="SUPFAM" id="SSF51735">
    <property type="entry name" value="NAD(P)-binding Rossmann-fold domains"/>
    <property type="match status" value="1"/>
</dbReference>
<dbReference type="RefSeq" id="WP_184944580.1">
    <property type="nucleotide sequence ID" value="NZ_BAAAWZ010000001.1"/>
</dbReference>
<dbReference type="EMBL" id="JACHJJ010000016">
    <property type="protein sequence ID" value="MBB5965297.1"/>
    <property type="molecule type" value="Genomic_DNA"/>
</dbReference>
<keyword evidence="3" id="KW-1185">Reference proteome</keyword>
<gene>
    <name evidence="2" type="ORF">FHS22_004585</name>
</gene>